<dbReference type="KEGG" id="ago:AGOS_AGL314C"/>
<dbReference type="GO" id="GO:0030163">
    <property type="term" value="P:protein catabolic process"/>
    <property type="evidence" value="ECO:0000318"/>
    <property type="project" value="GO_Central"/>
</dbReference>
<keyword evidence="6 7" id="KW-0788">Thiol protease</keyword>
<dbReference type="PRINTS" id="PR00707">
    <property type="entry name" value="UBCTHYDRLASE"/>
</dbReference>
<reference evidence="10 11" key="1">
    <citation type="journal article" date="2004" name="Science">
        <title>The Ashbya gossypii genome as a tool for mapping the ancient Saccharomyces cerevisiae genome.</title>
        <authorList>
            <person name="Dietrich F.S."/>
            <person name="Voegeli S."/>
            <person name="Brachat S."/>
            <person name="Lerch A."/>
            <person name="Gates K."/>
            <person name="Steiner S."/>
            <person name="Mohr C."/>
            <person name="Pohlmann R."/>
            <person name="Luedi P."/>
            <person name="Choi S."/>
            <person name="Wing R.A."/>
            <person name="Flavier A."/>
            <person name="Gaffney T.D."/>
            <person name="Philippsen P."/>
        </authorList>
    </citation>
    <scope>NUCLEOTIDE SEQUENCE [LARGE SCALE GENOMIC DNA]</scope>
    <source>
        <strain evidence="11">ATCC 10895 / CBS 109.51 / FGSC 9923 / NRRL Y-1056</strain>
    </source>
</reference>
<dbReference type="Pfam" id="PF01088">
    <property type="entry name" value="Peptidase_C12"/>
    <property type="match status" value="1"/>
</dbReference>
<protein>
    <recommendedName>
        <fullName evidence="8">Ubiquitin carboxyl-terminal hydrolase</fullName>
        <ecNumber evidence="8">3.4.19.12</ecNumber>
    </recommendedName>
</protein>
<dbReference type="eggNOG" id="KOG1415">
    <property type="taxonomic scope" value="Eukaryota"/>
</dbReference>
<dbReference type="MEROPS" id="C12.002"/>
<feature type="active site" description="Nucleophile" evidence="7">
    <location>
        <position position="91"/>
    </location>
</feature>
<evidence type="ECO:0000256" key="5">
    <source>
        <dbReference type="ARBA" id="ARBA00022801"/>
    </source>
</evidence>
<dbReference type="PROSITE" id="PS52048">
    <property type="entry name" value="UCH_DOMAIN"/>
    <property type="match status" value="1"/>
</dbReference>
<accession>Q751L5</accession>
<dbReference type="OMA" id="IDLHYVC"/>
<evidence type="ECO:0000256" key="2">
    <source>
        <dbReference type="ARBA" id="ARBA00009326"/>
    </source>
</evidence>
<reference evidence="11" key="2">
    <citation type="journal article" date="2013" name="G3 (Bethesda)">
        <title>Genomes of Ashbya fungi isolated from insects reveal four mating-type loci, numerous translocations, lack of transposons, and distinct gene duplications.</title>
        <authorList>
            <person name="Dietrich F.S."/>
            <person name="Voegeli S."/>
            <person name="Kuo S."/>
            <person name="Philippsen P."/>
        </authorList>
    </citation>
    <scope>GENOME REANNOTATION</scope>
    <source>
        <strain evidence="11">ATCC 10895 / CBS 109.51 / FGSC 9923 / NRRL Y-1056</strain>
    </source>
</reference>
<keyword evidence="4 7" id="KW-0833">Ubl conjugation pathway</keyword>
<dbReference type="HOGENOM" id="CLU_054406_0_2_1"/>
<feature type="site" description="Important for enzyme activity" evidence="7">
    <location>
        <position position="179"/>
    </location>
</feature>
<evidence type="ECO:0000259" key="9">
    <source>
        <dbReference type="PROSITE" id="PS52048"/>
    </source>
</evidence>
<dbReference type="OrthoDB" id="427186at2759"/>
<dbReference type="SUPFAM" id="SSF54001">
    <property type="entry name" value="Cysteine proteinases"/>
    <property type="match status" value="1"/>
</dbReference>
<gene>
    <name evidence="10" type="ORF">AGOS_AGL314C</name>
</gene>
<dbReference type="FunCoup" id="Q751L5">
    <property type="interactions" value="567"/>
</dbReference>
<evidence type="ECO:0000256" key="6">
    <source>
        <dbReference type="ARBA" id="ARBA00022807"/>
    </source>
</evidence>
<evidence type="ECO:0000256" key="8">
    <source>
        <dbReference type="RuleBase" id="RU361215"/>
    </source>
</evidence>
<evidence type="ECO:0000256" key="1">
    <source>
        <dbReference type="ARBA" id="ARBA00000707"/>
    </source>
</evidence>
<dbReference type="AlphaFoldDB" id="Q751L5"/>
<keyword evidence="5 7" id="KW-0378">Hydrolase</keyword>
<evidence type="ECO:0000256" key="4">
    <source>
        <dbReference type="ARBA" id="ARBA00022786"/>
    </source>
</evidence>
<dbReference type="EC" id="3.4.19.12" evidence="8"/>
<comment type="catalytic activity">
    <reaction evidence="1 7 8">
        <text>Thiol-dependent hydrolysis of ester, thioester, amide, peptide and isopeptide bonds formed by the C-terminal Gly of ubiquitin (a 76-residue protein attached to proteins as an intracellular targeting signal).</text>
        <dbReference type="EC" id="3.4.19.12"/>
    </reaction>
</comment>
<dbReference type="Gene3D" id="3.40.532.10">
    <property type="entry name" value="Peptidase C12, ubiquitin carboxyl-terminal hydrolase"/>
    <property type="match status" value="1"/>
</dbReference>
<sequence length="231" mass="25802">MACCPDSVTPLESSPEVFTDFAHALGLQSDMAFHDIYSLTDPDMLAFLSRPMKSVILLFPLNAFFRELICPEYHGGDKSPIWFKQTIRNACGMYALLHSLANNRELVMQDSPLDRFLAQNPSADGRYDDQNTVDFLVANGELYQRSSLQGQTEAPDPEEEVELHFITFLVSGGQVFELDGRGKGPYLLGAASDGDVLEQPLVKDRIQWFMDNADDEAKNQFSLLGLGPSWK</sequence>
<dbReference type="InterPro" id="IPR036959">
    <property type="entry name" value="Peptidase_C12_UCH_sf"/>
</dbReference>
<keyword evidence="11" id="KW-1185">Reference proteome</keyword>
<dbReference type="PANTHER" id="PTHR10589:SF17">
    <property type="entry name" value="UBIQUITIN CARBOXYL-TERMINAL HYDROLASE"/>
    <property type="match status" value="1"/>
</dbReference>
<feature type="site" description="Transition state stabilizer" evidence="7">
    <location>
        <position position="85"/>
    </location>
</feature>
<dbReference type="GO" id="GO:0004843">
    <property type="term" value="F:cysteine-type deubiquitinase activity"/>
    <property type="evidence" value="ECO:0000318"/>
    <property type="project" value="GO_Central"/>
</dbReference>
<feature type="active site" description="Proton donor" evidence="7">
    <location>
        <position position="164"/>
    </location>
</feature>
<dbReference type="InParanoid" id="Q751L5"/>
<dbReference type="GO" id="GO:0005737">
    <property type="term" value="C:cytoplasm"/>
    <property type="evidence" value="ECO:0000318"/>
    <property type="project" value="GO_Central"/>
</dbReference>
<organism evidence="10 11">
    <name type="scientific">Eremothecium gossypii (strain ATCC 10895 / CBS 109.51 / FGSC 9923 / NRRL Y-1056)</name>
    <name type="common">Yeast</name>
    <name type="synonym">Ashbya gossypii</name>
    <dbReference type="NCBI Taxonomy" id="284811"/>
    <lineage>
        <taxon>Eukaryota</taxon>
        <taxon>Fungi</taxon>
        <taxon>Dikarya</taxon>
        <taxon>Ascomycota</taxon>
        <taxon>Saccharomycotina</taxon>
        <taxon>Saccharomycetes</taxon>
        <taxon>Saccharomycetales</taxon>
        <taxon>Saccharomycetaceae</taxon>
        <taxon>Eremothecium</taxon>
    </lineage>
</organism>
<keyword evidence="3 7" id="KW-0645">Protease</keyword>
<dbReference type="GeneID" id="4622646"/>
<evidence type="ECO:0000256" key="3">
    <source>
        <dbReference type="ARBA" id="ARBA00022670"/>
    </source>
</evidence>
<evidence type="ECO:0000256" key="7">
    <source>
        <dbReference type="PROSITE-ProRule" id="PRU01393"/>
    </source>
</evidence>
<dbReference type="InterPro" id="IPR057254">
    <property type="entry name" value="UCH_AS"/>
</dbReference>
<evidence type="ECO:0000313" key="11">
    <source>
        <dbReference type="Proteomes" id="UP000000591"/>
    </source>
</evidence>
<dbReference type="PANTHER" id="PTHR10589">
    <property type="entry name" value="UBIQUITIN CARBOXYL-TERMINAL HYDROLASE"/>
    <property type="match status" value="1"/>
</dbReference>
<dbReference type="EMBL" id="AE016820">
    <property type="protein sequence ID" value="AAS54177.1"/>
    <property type="molecule type" value="Genomic_DNA"/>
</dbReference>
<proteinExistence type="inferred from homology"/>
<feature type="domain" description="UCH catalytic" evidence="9">
    <location>
        <begin position="7"/>
        <end position="228"/>
    </location>
</feature>
<dbReference type="InterPro" id="IPR001578">
    <property type="entry name" value="Peptidase_C12_UCH"/>
</dbReference>
<dbReference type="InterPro" id="IPR038765">
    <property type="entry name" value="Papain-like_cys_pep_sf"/>
</dbReference>
<dbReference type="RefSeq" id="NP_986353.1">
    <property type="nucleotide sequence ID" value="NM_211415.1"/>
</dbReference>
<comment type="similarity">
    <text evidence="2 7 8">Belongs to the peptidase C12 family.</text>
</comment>
<dbReference type="STRING" id="284811.Q751L5"/>
<evidence type="ECO:0000313" key="10">
    <source>
        <dbReference type="EMBL" id="AAS54177.1"/>
    </source>
</evidence>
<dbReference type="Proteomes" id="UP000000591">
    <property type="component" value="Chromosome VII"/>
</dbReference>
<name>Q751L5_EREGS</name>
<dbReference type="PROSITE" id="PS00140">
    <property type="entry name" value="UCH_1"/>
    <property type="match status" value="1"/>
</dbReference>
<dbReference type="GO" id="GO:0006511">
    <property type="term" value="P:ubiquitin-dependent protein catabolic process"/>
    <property type="evidence" value="ECO:0007669"/>
    <property type="project" value="UniProtKB-UniRule"/>
</dbReference>